<dbReference type="GO" id="GO:0080042">
    <property type="term" value="F:ADP-glucose pyrophosphohydrolase activity"/>
    <property type="evidence" value="ECO:0007669"/>
    <property type="project" value="TreeGrafter"/>
</dbReference>
<comment type="caution">
    <text evidence="4">The sequence shown here is derived from an EMBL/GenBank/DDBJ whole genome shotgun (WGS) entry which is preliminary data.</text>
</comment>
<dbReference type="PANTHER" id="PTHR11839:SF18">
    <property type="entry name" value="NUDIX HYDROLASE DOMAIN-CONTAINING PROTEIN"/>
    <property type="match status" value="1"/>
</dbReference>
<feature type="domain" description="Nudix hydrolase" evidence="3">
    <location>
        <begin position="120"/>
        <end position="203"/>
    </location>
</feature>
<sequence>MSTFTLQPHKVPVTLSEGLTEEEVTNFKPFKTWLQTLTRSLALQTADENHPFHSDPYALHSINVQSHDRFGRRIGFLKLSASVVNSAGERLPGAVFLRGPSVAMLVMLVPDDVGPDSAERYVVMTVQPRIPSGSLSMVELPAGMVDDGTFVGAAAKEIEEELGLEIKEGDLKCLSEMASPVAEQGEGGADGGLPLAMYPSPGGCDEHITIYAHERRVPRSQLEEWGGKITGLRDKGERITLKLVPMRDLWREGSRDAKCLAAVALWEGLRREGKL</sequence>
<keyword evidence="5" id="KW-1185">Reference proteome</keyword>
<name>A0AAE8STL3_9PEZI</name>
<organism evidence="4 5">
    <name type="scientific">Cephalotrichum gorgonifer</name>
    <dbReference type="NCBI Taxonomy" id="2041049"/>
    <lineage>
        <taxon>Eukaryota</taxon>
        <taxon>Fungi</taxon>
        <taxon>Dikarya</taxon>
        <taxon>Ascomycota</taxon>
        <taxon>Pezizomycotina</taxon>
        <taxon>Sordariomycetes</taxon>
        <taxon>Hypocreomycetidae</taxon>
        <taxon>Microascales</taxon>
        <taxon>Microascaceae</taxon>
        <taxon>Cephalotrichum</taxon>
    </lineage>
</organism>
<evidence type="ECO:0000256" key="1">
    <source>
        <dbReference type="ARBA" id="ARBA00001946"/>
    </source>
</evidence>
<comment type="cofactor">
    <cofactor evidence="1">
        <name>Mg(2+)</name>
        <dbReference type="ChEBI" id="CHEBI:18420"/>
    </cofactor>
</comment>
<dbReference type="InterPro" id="IPR015797">
    <property type="entry name" value="NUDIX_hydrolase-like_dom_sf"/>
</dbReference>
<dbReference type="EMBL" id="ONZQ02000003">
    <property type="protein sequence ID" value="SPO00195.1"/>
    <property type="molecule type" value="Genomic_DNA"/>
</dbReference>
<dbReference type="SUPFAM" id="SSF55811">
    <property type="entry name" value="Nudix"/>
    <property type="match status" value="1"/>
</dbReference>
<evidence type="ECO:0000313" key="5">
    <source>
        <dbReference type="Proteomes" id="UP001187682"/>
    </source>
</evidence>
<dbReference type="AlphaFoldDB" id="A0AAE8STL3"/>
<accession>A0AAE8STL3</accession>
<protein>
    <submittedName>
        <fullName evidence="4">Related to nucleoside diphosphate-sugar hydrolase of the MutT (NUDIX) family</fullName>
    </submittedName>
</protein>
<gene>
    <name evidence="4" type="ORF">DNG_03044</name>
</gene>
<dbReference type="Proteomes" id="UP001187682">
    <property type="component" value="Unassembled WGS sequence"/>
</dbReference>
<dbReference type="PANTHER" id="PTHR11839">
    <property type="entry name" value="UDP/ADP-SUGAR PYROPHOSPHATASE"/>
    <property type="match status" value="1"/>
</dbReference>
<dbReference type="CDD" id="cd03424">
    <property type="entry name" value="NUDIX_ADPRase_Nudt5_UGPPase_Nudt14"/>
    <property type="match status" value="1"/>
</dbReference>
<evidence type="ECO:0000313" key="4">
    <source>
        <dbReference type="EMBL" id="SPO00195.1"/>
    </source>
</evidence>
<proteinExistence type="predicted"/>
<dbReference type="GO" id="GO:0080041">
    <property type="term" value="F:ADP-ribose pyrophosphohydrolase activity"/>
    <property type="evidence" value="ECO:0007669"/>
    <property type="project" value="TreeGrafter"/>
</dbReference>
<keyword evidence="2 4" id="KW-0378">Hydrolase</keyword>
<evidence type="ECO:0000256" key="2">
    <source>
        <dbReference type="ARBA" id="ARBA00022801"/>
    </source>
</evidence>
<evidence type="ECO:0000259" key="3">
    <source>
        <dbReference type="Pfam" id="PF00293"/>
    </source>
</evidence>
<dbReference type="GO" id="GO:0019693">
    <property type="term" value="P:ribose phosphate metabolic process"/>
    <property type="evidence" value="ECO:0007669"/>
    <property type="project" value="TreeGrafter"/>
</dbReference>
<reference evidence="4" key="1">
    <citation type="submission" date="2018-03" db="EMBL/GenBank/DDBJ databases">
        <authorList>
            <person name="Guldener U."/>
        </authorList>
    </citation>
    <scope>NUCLEOTIDE SEQUENCE</scope>
</reference>
<dbReference type="Gene3D" id="3.90.79.10">
    <property type="entry name" value="Nucleoside Triphosphate Pyrophosphohydrolase"/>
    <property type="match status" value="1"/>
</dbReference>
<dbReference type="Pfam" id="PF00293">
    <property type="entry name" value="NUDIX"/>
    <property type="match status" value="1"/>
</dbReference>
<dbReference type="GO" id="GO:0006753">
    <property type="term" value="P:nucleoside phosphate metabolic process"/>
    <property type="evidence" value="ECO:0007669"/>
    <property type="project" value="TreeGrafter"/>
</dbReference>
<dbReference type="InterPro" id="IPR000086">
    <property type="entry name" value="NUDIX_hydrolase_dom"/>
</dbReference>